<dbReference type="InterPro" id="IPR012132">
    <property type="entry name" value="GMC_OxRdtase"/>
</dbReference>
<dbReference type="InterPro" id="IPR000172">
    <property type="entry name" value="GMC_OxRdtase_N"/>
</dbReference>
<dbReference type="Gene3D" id="3.50.50.60">
    <property type="entry name" value="FAD/NAD(P)-binding domain"/>
    <property type="match status" value="1"/>
</dbReference>
<evidence type="ECO:0000256" key="5">
    <source>
        <dbReference type="PIRSR" id="PIRSR000137-2"/>
    </source>
</evidence>
<keyword evidence="10" id="KW-1185">Reference proteome</keyword>
<comment type="similarity">
    <text evidence="2 6">Belongs to the GMC oxidoreductase family.</text>
</comment>
<evidence type="ECO:0000259" key="7">
    <source>
        <dbReference type="PROSITE" id="PS00623"/>
    </source>
</evidence>
<comment type="cofactor">
    <cofactor evidence="1 5">
        <name>FAD</name>
        <dbReference type="ChEBI" id="CHEBI:57692"/>
    </cofactor>
</comment>
<dbReference type="RefSeq" id="WP_185105279.1">
    <property type="nucleotide sequence ID" value="NZ_JACHMI010000001.1"/>
</dbReference>
<dbReference type="GO" id="GO:0019285">
    <property type="term" value="P:glycine betaine biosynthetic process from choline"/>
    <property type="evidence" value="ECO:0007669"/>
    <property type="project" value="TreeGrafter"/>
</dbReference>
<dbReference type="GO" id="GO:0050660">
    <property type="term" value="F:flavin adenine dinucleotide binding"/>
    <property type="evidence" value="ECO:0007669"/>
    <property type="project" value="InterPro"/>
</dbReference>
<reference evidence="9 10" key="1">
    <citation type="submission" date="2020-08" db="EMBL/GenBank/DDBJ databases">
        <title>Sequencing the genomes of 1000 actinobacteria strains.</title>
        <authorList>
            <person name="Klenk H.-P."/>
        </authorList>
    </citation>
    <scope>NUCLEOTIDE SEQUENCE [LARGE SCALE GENOMIC DNA]</scope>
    <source>
        <strain evidence="9 10">DSM 43768</strain>
    </source>
</reference>
<evidence type="ECO:0000256" key="4">
    <source>
        <dbReference type="ARBA" id="ARBA00022827"/>
    </source>
</evidence>
<protein>
    <submittedName>
        <fullName evidence="9">Choline dehydrogenase</fullName>
        <ecNumber evidence="9">1.1.99.1</ecNumber>
    </submittedName>
</protein>
<evidence type="ECO:0000259" key="8">
    <source>
        <dbReference type="PROSITE" id="PS00624"/>
    </source>
</evidence>
<evidence type="ECO:0000256" key="3">
    <source>
        <dbReference type="ARBA" id="ARBA00022630"/>
    </source>
</evidence>
<dbReference type="GO" id="GO:0008812">
    <property type="term" value="F:choline dehydrogenase activity"/>
    <property type="evidence" value="ECO:0007669"/>
    <property type="project" value="UniProtKB-EC"/>
</dbReference>
<dbReference type="PIRSF" id="PIRSF000137">
    <property type="entry name" value="Alcohol_oxidase"/>
    <property type="match status" value="1"/>
</dbReference>
<proteinExistence type="inferred from homology"/>
<evidence type="ECO:0000256" key="6">
    <source>
        <dbReference type="RuleBase" id="RU003968"/>
    </source>
</evidence>
<feature type="domain" description="Glucose-methanol-choline oxidoreductase N-terminal" evidence="8">
    <location>
        <begin position="257"/>
        <end position="271"/>
    </location>
</feature>
<dbReference type="PROSITE" id="PS00623">
    <property type="entry name" value="GMC_OXRED_1"/>
    <property type="match status" value="1"/>
</dbReference>
<dbReference type="AlphaFoldDB" id="A0A7X0NWW9"/>
<name>A0A7X0NWW9_9ACTN</name>
<dbReference type="Pfam" id="PF05199">
    <property type="entry name" value="GMC_oxred_C"/>
    <property type="match status" value="1"/>
</dbReference>
<accession>A0A7X0NWW9</accession>
<evidence type="ECO:0000256" key="2">
    <source>
        <dbReference type="ARBA" id="ARBA00010790"/>
    </source>
</evidence>
<feature type="binding site" evidence="5">
    <location>
        <begin position="94"/>
        <end position="97"/>
    </location>
    <ligand>
        <name>FAD</name>
        <dbReference type="ChEBI" id="CHEBI:57692"/>
    </ligand>
</feature>
<gene>
    <name evidence="9" type="ORF">HD593_005928</name>
</gene>
<dbReference type="GO" id="GO:0016020">
    <property type="term" value="C:membrane"/>
    <property type="evidence" value="ECO:0007669"/>
    <property type="project" value="TreeGrafter"/>
</dbReference>
<evidence type="ECO:0000256" key="1">
    <source>
        <dbReference type="ARBA" id="ARBA00001974"/>
    </source>
</evidence>
<dbReference type="InterPro" id="IPR007867">
    <property type="entry name" value="GMC_OxRtase_C"/>
</dbReference>
<evidence type="ECO:0000313" key="10">
    <source>
        <dbReference type="Proteomes" id="UP000565579"/>
    </source>
</evidence>
<dbReference type="PANTHER" id="PTHR11552:SF147">
    <property type="entry name" value="CHOLINE DEHYDROGENASE, MITOCHONDRIAL"/>
    <property type="match status" value="1"/>
</dbReference>
<evidence type="ECO:0000313" key="9">
    <source>
        <dbReference type="EMBL" id="MBB6551133.1"/>
    </source>
</evidence>
<dbReference type="Pfam" id="PF00732">
    <property type="entry name" value="GMC_oxred_N"/>
    <property type="match status" value="1"/>
</dbReference>
<dbReference type="SUPFAM" id="SSF51905">
    <property type="entry name" value="FAD/NAD(P)-binding domain"/>
    <property type="match status" value="1"/>
</dbReference>
<keyword evidence="3 6" id="KW-0285">Flavoprotein</keyword>
<dbReference type="Gene3D" id="3.30.560.10">
    <property type="entry name" value="Glucose Oxidase, domain 3"/>
    <property type="match status" value="1"/>
</dbReference>
<comment type="caution">
    <text evidence="9">The sequence shown here is derived from an EMBL/GenBank/DDBJ whole genome shotgun (WGS) entry which is preliminary data.</text>
</comment>
<dbReference type="InterPro" id="IPR036188">
    <property type="entry name" value="FAD/NAD-bd_sf"/>
</dbReference>
<organism evidence="9 10">
    <name type="scientific">Nonomuraea rubra</name>
    <dbReference type="NCBI Taxonomy" id="46180"/>
    <lineage>
        <taxon>Bacteria</taxon>
        <taxon>Bacillati</taxon>
        <taxon>Actinomycetota</taxon>
        <taxon>Actinomycetes</taxon>
        <taxon>Streptosporangiales</taxon>
        <taxon>Streptosporangiaceae</taxon>
        <taxon>Nonomuraea</taxon>
    </lineage>
</organism>
<dbReference type="PROSITE" id="PS00624">
    <property type="entry name" value="GMC_OXRED_2"/>
    <property type="match status" value="1"/>
</dbReference>
<sequence>MAETSSEYDYVIVGAGSAGCVLAARLSEDPGSRVLVLEAGPPDQAPEIRMPAAAPALWRGPLARDDVTVPQPHAGHRSIFLSGGRTLGGGSSINGMVYIRGNRADYDAWRDVHGCAGWGYADLLPYFRRAEDQQRGASLYHGTGGPLRVEDPRYRHRLSQAWLAAAIAAGLPANDDFNAAVQDGAGYYQATQRDGRRWSAADGYLRPAAGRANLTVRTGCLVTGILLEAGRAAGVRYVCDGTAHEARTRGEVLLCAGAIATPQLLMLSGIGPAEHLRALGIEVAVDSPLVGSGLQDHPQCLVDWHTPDVPSLAEEATEESLARWRASGQGPMSSCGAEAGAFARSRPGLDAPDLQLGAIPGPAPEPEGTTGRGLTILVGAIGVASRGSVRLRTANPAGIPLIDPAYLSAEADLDVLAAGVRLAREIVACRPLAGLVKGERRPGGQADVRAWIRDRLGTMFHPTSSCAMGGDERAVCDGELRVRGVDGLRVADASAMPAVPRGNTNAPTIALAERAADLVRGRPPEKAGLSPAAR</sequence>
<dbReference type="PANTHER" id="PTHR11552">
    <property type="entry name" value="GLUCOSE-METHANOL-CHOLINE GMC OXIDOREDUCTASE"/>
    <property type="match status" value="1"/>
</dbReference>
<feature type="domain" description="Glucose-methanol-choline oxidoreductase N-terminal" evidence="7">
    <location>
        <begin position="84"/>
        <end position="107"/>
    </location>
</feature>
<dbReference type="SUPFAM" id="SSF54373">
    <property type="entry name" value="FAD-linked reductases, C-terminal domain"/>
    <property type="match status" value="1"/>
</dbReference>
<dbReference type="EC" id="1.1.99.1" evidence="9"/>
<dbReference type="EMBL" id="JACHMI010000001">
    <property type="protein sequence ID" value="MBB6551133.1"/>
    <property type="molecule type" value="Genomic_DNA"/>
</dbReference>
<keyword evidence="4 5" id="KW-0274">FAD</keyword>
<feature type="binding site" evidence="5">
    <location>
        <position position="222"/>
    </location>
    <ligand>
        <name>FAD</name>
        <dbReference type="ChEBI" id="CHEBI:57692"/>
    </ligand>
</feature>
<keyword evidence="9" id="KW-0560">Oxidoreductase</keyword>
<dbReference type="Proteomes" id="UP000565579">
    <property type="component" value="Unassembled WGS sequence"/>
</dbReference>